<dbReference type="EMBL" id="VLLI01000014">
    <property type="protein sequence ID" value="TWI95970.1"/>
    <property type="molecule type" value="Genomic_DNA"/>
</dbReference>
<keyword evidence="1" id="KW-0732">Signal</keyword>
<dbReference type="OrthoDB" id="7559117at2"/>
<comment type="caution">
    <text evidence="2">The sequence shown here is derived from an EMBL/GenBank/DDBJ whole genome shotgun (WGS) entry which is preliminary data.</text>
</comment>
<accession>A0A562TT58</accession>
<proteinExistence type="predicted"/>
<protein>
    <submittedName>
        <fullName evidence="2">Uncharacterized protein</fullName>
    </submittedName>
</protein>
<feature type="signal peptide" evidence="1">
    <location>
        <begin position="1"/>
        <end position="21"/>
    </location>
</feature>
<gene>
    <name evidence="2" type="ORF">JN11_04245</name>
</gene>
<dbReference type="RefSeq" id="WP_144915778.1">
    <property type="nucleotide sequence ID" value="NZ_VLLI01000014.1"/>
</dbReference>
<dbReference type="Proteomes" id="UP000317010">
    <property type="component" value="Unassembled WGS sequence"/>
</dbReference>
<organism evidence="2 3">
    <name type="scientific">Mucilaginibacter frigoritolerans</name>
    <dbReference type="NCBI Taxonomy" id="652788"/>
    <lineage>
        <taxon>Bacteria</taxon>
        <taxon>Pseudomonadati</taxon>
        <taxon>Bacteroidota</taxon>
        <taxon>Sphingobacteriia</taxon>
        <taxon>Sphingobacteriales</taxon>
        <taxon>Sphingobacteriaceae</taxon>
        <taxon>Mucilaginibacter</taxon>
    </lineage>
</organism>
<evidence type="ECO:0000256" key="1">
    <source>
        <dbReference type="SAM" id="SignalP"/>
    </source>
</evidence>
<evidence type="ECO:0000313" key="3">
    <source>
        <dbReference type="Proteomes" id="UP000317010"/>
    </source>
</evidence>
<feature type="chain" id="PRO_5022036406" evidence="1">
    <location>
        <begin position="22"/>
        <end position="231"/>
    </location>
</feature>
<keyword evidence="3" id="KW-1185">Reference proteome</keyword>
<reference evidence="2 3" key="1">
    <citation type="submission" date="2019-07" db="EMBL/GenBank/DDBJ databases">
        <title>Genomic Encyclopedia of Archaeal and Bacterial Type Strains, Phase II (KMG-II): from individual species to whole genera.</title>
        <authorList>
            <person name="Goeker M."/>
        </authorList>
    </citation>
    <scope>NUCLEOTIDE SEQUENCE [LARGE SCALE GENOMIC DNA]</scope>
    <source>
        <strain evidence="2 3">ATCC BAA-1854</strain>
    </source>
</reference>
<name>A0A562TT58_9SPHI</name>
<sequence length="231" mass="26780">MKKLTIILSLCLMITSTVIHAQTHEDSVKIELNTSRDDYVNKIKEYGFKPGLKIPPIVLDNPRSFGNYDDSLNVIHTCNWNTLPQQGKDFFNGFAQHLGQGLTGEKFFRLAVYKWIFIHELSHWWRACQHQTADPYENEKAANRIDAAYWHEKEPDFYQFMLLVFNDVLHNTPNPVPAGQQKEKYLNDNYQKLPGGSAYTWYQSVMIVEVSKEVPFETFKQAIELAGKPVH</sequence>
<dbReference type="AlphaFoldDB" id="A0A562TT58"/>
<evidence type="ECO:0000313" key="2">
    <source>
        <dbReference type="EMBL" id="TWI95970.1"/>
    </source>
</evidence>